<comment type="caution">
    <text evidence="1">The sequence shown here is derived from an EMBL/GenBank/DDBJ whole genome shotgun (WGS) entry which is preliminary data.</text>
</comment>
<dbReference type="EMBL" id="JACHOR010000002">
    <property type="protein sequence ID" value="MBB5745619.1"/>
    <property type="molecule type" value="Genomic_DNA"/>
</dbReference>
<keyword evidence="2" id="KW-1185">Reference proteome</keyword>
<name>A0A7W9FFQ4_9CAUL</name>
<sequence length="98" mass="11437">MAAEITFTAWRDDVSRPGYVLIDDPIIDDVMKCWKSNFRIEPFGYKRAGYATSPFDALTRAIEMVKVILYFRYHDWVFMGEDGQNLLTHADIMDFDSD</sequence>
<organism evidence="1 2">
    <name type="scientific">Brevundimonas variabilis</name>
    <dbReference type="NCBI Taxonomy" id="74312"/>
    <lineage>
        <taxon>Bacteria</taxon>
        <taxon>Pseudomonadati</taxon>
        <taxon>Pseudomonadota</taxon>
        <taxon>Alphaproteobacteria</taxon>
        <taxon>Caulobacterales</taxon>
        <taxon>Caulobacteraceae</taxon>
        <taxon>Brevundimonas</taxon>
    </lineage>
</organism>
<gene>
    <name evidence="1" type="ORF">GGR13_001203</name>
</gene>
<protein>
    <submittedName>
        <fullName evidence="1">Uncharacterized protein</fullName>
    </submittedName>
</protein>
<dbReference type="Proteomes" id="UP000545037">
    <property type="component" value="Unassembled WGS sequence"/>
</dbReference>
<accession>A0A7W9FFQ4</accession>
<reference evidence="1 2" key="1">
    <citation type="submission" date="2020-08" db="EMBL/GenBank/DDBJ databases">
        <title>Genomic Encyclopedia of Type Strains, Phase IV (KMG-IV): sequencing the most valuable type-strain genomes for metagenomic binning, comparative biology and taxonomic classification.</title>
        <authorList>
            <person name="Goeker M."/>
        </authorList>
    </citation>
    <scope>NUCLEOTIDE SEQUENCE [LARGE SCALE GENOMIC DNA]</scope>
    <source>
        <strain evidence="1 2">DSM 4737</strain>
    </source>
</reference>
<evidence type="ECO:0000313" key="2">
    <source>
        <dbReference type="Proteomes" id="UP000545037"/>
    </source>
</evidence>
<proteinExistence type="predicted"/>
<evidence type="ECO:0000313" key="1">
    <source>
        <dbReference type="EMBL" id="MBB5745619.1"/>
    </source>
</evidence>
<dbReference type="AlphaFoldDB" id="A0A7W9FFQ4"/>
<dbReference type="RefSeq" id="WP_183212595.1">
    <property type="nucleotide sequence ID" value="NZ_JACHOR010000002.1"/>
</dbReference>